<gene>
    <name evidence="2" type="ORF">ACFQ2K_38235</name>
</gene>
<comment type="caution">
    <text evidence="2">The sequence shown here is derived from an EMBL/GenBank/DDBJ whole genome shotgun (WGS) entry which is preliminary data.</text>
</comment>
<sequence>MLRGLVERGGAGAAPFLAQALILFSQRLRTEGRPDDALSAAREALALYKELERTSPGVFSTALVRTLINVANRYADIGDREGRCRRRAKRSSSSGASPTRAEARASPTWLSPSALSAGASTTSVTARGHSRSLWTPSASTGSSSNGLQRRSAPASPPP</sequence>
<proteinExistence type="predicted"/>
<keyword evidence="3" id="KW-1185">Reference proteome</keyword>
<accession>A0ABW2X1D7</accession>
<feature type="region of interest" description="Disordered" evidence="1">
    <location>
        <begin position="79"/>
        <end position="158"/>
    </location>
</feature>
<reference evidence="3" key="1">
    <citation type="journal article" date="2019" name="Int. J. Syst. Evol. Microbiol.">
        <title>The Global Catalogue of Microorganisms (GCM) 10K type strain sequencing project: providing services to taxonomists for standard genome sequencing and annotation.</title>
        <authorList>
            <consortium name="The Broad Institute Genomics Platform"/>
            <consortium name="The Broad Institute Genome Sequencing Center for Infectious Disease"/>
            <person name="Wu L."/>
            <person name="Ma J."/>
        </authorList>
    </citation>
    <scope>NUCLEOTIDE SEQUENCE [LARGE SCALE GENOMIC DNA]</scope>
    <source>
        <strain evidence="3">JCM 12607</strain>
    </source>
</reference>
<feature type="compositionally biased region" description="Polar residues" evidence="1">
    <location>
        <begin position="132"/>
        <end position="148"/>
    </location>
</feature>
<dbReference type="Proteomes" id="UP001596915">
    <property type="component" value="Unassembled WGS sequence"/>
</dbReference>
<name>A0ABW2X1D7_9ACTN</name>
<protein>
    <recommendedName>
        <fullName evidence="4">Tetratricopeptide repeat protein</fullName>
    </recommendedName>
</protein>
<evidence type="ECO:0000256" key="1">
    <source>
        <dbReference type="SAM" id="MobiDB-lite"/>
    </source>
</evidence>
<feature type="compositionally biased region" description="Polar residues" evidence="1">
    <location>
        <begin position="108"/>
        <end position="125"/>
    </location>
</feature>
<dbReference type="Gene3D" id="1.25.40.10">
    <property type="entry name" value="Tetratricopeptide repeat domain"/>
    <property type="match status" value="1"/>
</dbReference>
<dbReference type="InterPro" id="IPR011990">
    <property type="entry name" value="TPR-like_helical_dom_sf"/>
</dbReference>
<evidence type="ECO:0008006" key="4">
    <source>
        <dbReference type="Google" id="ProtNLM"/>
    </source>
</evidence>
<dbReference type="EMBL" id="JBHTGL010000008">
    <property type="protein sequence ID" value="MFD0627632.1"/>
    <property type="molecule type" value="Genomic_DNA"/>
</dbReference>
<evidence type="ECO:0000313" key="3">
    <source>
        <dbReference type="Proteomes" id="UP001596915"/>
    </source>
</evidence>
<feature type="compositionally biased region" description="Low complexity" evidence="1">
    <location>
        <begin position="91"/>
        <end position="100"/>
    </location>
</feature>
<evidence type="ECO:0000313" key="2">
    <source>
        <dbReference type="EMBL" id="MFD0627632.1"/>
    </source>
</evidence>
<organism evidence="2 3">
    <name type="scientific">Streptomyces sanglieri</name>
    <dbReference type="NCBI Taxonomy" id="193460"/>
    <lineage>
        <taxon>Bacteria</taxon>
        <taxon>Bacillati</taxon>
        <taxon>Actinomycetota</taxon>
        <taxon>Actinomycetes</taxon>
        <taxon>Kitasatosporales</taxon>
        <taxon>Streptomycetaceae</taxon>
        <taxon>Streptomyces</taxon>
    </lineage>
</organism>